<dbReference type="Pfam" id="PF19842">
    <property type="entry name" value="YqeC"/>
    <property type="match status" value="1"/>
</dbReference>
<proteinExistence type="predicted"/>
<dbReference type="InterPro" id="IPR017587">
    <property type="entry name" value="YqeC"/>
</dbReference>
<dbReference type="Proteomes" id="UP000705508">
    <property type="component" value="Unassembled WGS sequence"/>
</dbReference>
<dbReference type="RefSeq" id="WP_204907216.1">
    <property type="nucleotide sequence ID" value="NZ_JACJKS010000020.1"/>
</dbReference>
<reference evidence="1" key="2">
    <citation type="journal article" date="2021" name="Sci. Rep.">
        <title>The distribution of antibiotic resistance genes in chicken gut microbiota commensals.</title>
        <authorList>
            <person name="Juricova H."/>
            <person name="Matiasovicova J."/>
            <person name="Kubasova T."/>
            <person name="Cejkova D."/>
            <person name="Rychlik I."/>
        </authorList>
    </citation>
    <scope>NUCLEOTIDE SEQUENCE</scope>
    <source>
        <strain evidence="1">An582</strain>
    </source>
</reference>
<dbReference type="NCBIfam" id="TIGR03172">
    <property type="entry name" value="selenium cofactor biosynthesis protein YqeC"/>
    <property type="match status" value="1"/>
</dbReference>
<sequence length="246" mass="26837">MIRKKEAGIYREYESLLDALGLAKRRDVRVCAVGAGGKTSLLKCLASEYRQRGIPVAVTTTTHMYAEEKPWFLLEQSREKAAEILSREGVVFLGRPDRDGKMRAPDEAWMQEILALPFPVLIEGDGARMLPLKAPGGREPVIPACATHVLSVYGMQALGGRMQDVCFRADLAAGLLGRRPEDPVREEDIALLAAHPEGGRKAVPERAACITVLAQADLPGRMAAAERIGRTVPGEVLLSGRMEDRL</sequence>
<evidence type="ECO:0000313" key="2">
    <source>
        <dbReference type="Proteomes" id="UP000705508"/>
    </source>
</evidence>
<protein>
    <submittedName>
        <fullName evidence="1">Selenium-dependent hydroxylase accessory protein YqeC</fullName>
    </submittedName>
</protein>
<dbReference type="AlphaFoldDB" id="A0A938XD16"/>
<evidence type="ECO:0000313" key="1">
    <source>
        <dbReference type="EMBL" id="MBM6949216.1"/>
    </source>
</evidence>
<name>A0A938XD16_9CLOT</name>
<organism evidence="1 2">
    <name type="scientific">Mordavella massiliensis</name>
    <dbReference type="NCBI Taxonomy" id="1871024"/>
    <lineage>
        <taxon>Bacteria</taxon>
        <taxon>Bacillati</taxon>
        <taxon>Bacillota</taxon>
        <taxon>Clostridia</taxon>
        <taxon>Eubacteriales</taxon>
        <taxon>Clostridiaceae</taxon>
        <taxon>Mordavella</taxon>
    </lineage>
</organism>
<reference evidence="1" key="1">
    <citation type="submission" date="2020-08" db="EMBL/GenBank/DDBJ databases">
        <authorList>
            <person name="Cejkova D."/>
            <person name="Kubasova T."/>
            <person name="Jahodarova E."/>
            <person name="Rychlik I."/>
        </authorList>
    </citation>
    <scope>NUCLEOTIDE SEQUENCE</scope>
    <source>
        <strain evidence="1">An582</strain>
    </source>
</reference>
<accession>A0A938XD16</accession>
<gene>
    <name evidence="1" type="primary">yqeC</name>
    <name evidence="1" type="ORF">H6A20_11220</name>
</gene>
<comment type="caution">
    <text evidence="1">The sequence shown here is derived from an EMBL/GenBank/DDBJ whole genome shotgun (WGS) entry which is preliminary data.</text>
</comment>
<dbReference type="EMBL" id="JACJKS010000020">
    <property type="protein sequence ID" value="MBM6949216.1"/>
    <property type="molecule type" value="Genomic_DNA"/>
</dbReference>